<keyword evidence="1" id="KW-1133">Transmembrane helix</keyword>
<keyword evidence="1" id="KW-0812">Transmembrane</keyword>
<gene>
    <name evidence="2" type="ORF">HanXRQr2_Chr03g0137011</name>
</gene>
<keyword evidence="1" id="KW-0472">Membrane</keyword>
<comment type="caution">
    <text evidence="2">The sequence shown here is derived from an EMBL/GenBank/DDBJ whole genome shotgun (WGS) entry which is preliminary data.</text>
</comment>
<reference evidence="2" key="2">
    <citation type="submission" date="2020-06" db="EMBL/GenBank/DDBJ databases">
        <title>Helianthus annuus Genome sequencing and assembly Release 2.</title>
        <authorList>
            <person name="Gouzy J."/>
            <person name="Langlade N."/>
            <person name="Munos S."/>
        </authorList>
    </citation>
    <scope>NUCLEOTIDE SEQUENCE</scope>
    <source>
        <tissue evidence="2">Leaves</tissue>
    </source>
</reference>
<reference evidence="2" key="1">
    <citation type="journal article" date="2017" name="Nature">
        <title>The sunflower genome provides insights into oil metabolism, flowering and Asterid evolution.</title>
        <authorList>
            <person name="Badouin H."/>
            <person name="Gouzy J."/>
            <person name="Grassa C.J."/>
            <person name="Murat F."/>
            <person name="Staton S.E."/>
            <person name="Cottret L."/>
            <person name="Lelandais-Briere C."/>
            <person name="Owens G.L."/>
            <person name="Carrere S."/>
            <person name="Mayjonade B."/>
            <person name="Legrand L."/>
            <person name="Gill N."/>
            <person name="Kane N.C."/>
            <person name="Bowers J.E."/>
            <person name="Hubner S."/>
            <person name="Bellec A."/>
            <person name="Berard A."/>
            <person name="Berges H."/>
            <person name="Blanchet N."/>
            <person name="Boniface M.C."/>
            <person name="Brunel D."/>
            <person name="Catrice O."/>
            <person name="Chaidir N."/>
            <person name="Claudel C."/>
            <person name="Donnadieu C."/>
            <person name="Faraut T."/>
            <person name="Fievet G."/>
            <person name="Helmstetter N."/>
            <person name="King M."/>
            <person name="Knapp S.J."/>
            <person name="Lai Z."/>
            <person name="Le Paslier M.C."/>
            <person name="Lippi Y."/>
            <person name="Lorenzon L."/>
            <person name="Mandel J.R."/>
            <person name="Marage G."/>
            <person name="Marchand G."/>
            <person name="Marquand E."/>
            <person name="Bret-Mestries E."/>
            <person name="Morien E."/>
            <person name="Nambeesan S."/>
            <person name="Nguyen T."/>
            <person name="Pegot-Espagnet P."/>
            <person name="Pouilly N."/>
            <person name="Raftis F."/>
            <person name="Sallet E."/>
            <person name="Schiex T."/>
            <person name="Thomas J."/>
            <person name="Vandecasteele C."/>
            <person name="Vares D."/>
            <person name="Vear F."/>
            <person name="Vautrin S."/>
            <person name="Crespi M."/>
            <person name="Mangin B."/>
            <person name="Burke J.M."/>
            <person name="Salse J."/>
            <person name="Munos S."/>
            <person name="Vincourt P."/>
            <person name="Rieseberg L.H."/>
            <person name="Langlade N.B."/>
        </authorList>
    </citation>
    <scope>NUCLEOTIDE SEQUENCE</scope>
    <source>
        <tissue evidence="2">Leaves</tissue>
    </source>
</reference>
<feature type="transmembrane region" description="Helical" evidence="1">
    <location>
        <begin position="20"/>
        <end position="45"/>
    </location>
</feature>
<name>A0A9K3JL75_HELAN</name>
<evidence type="ECO:0000256" key="1">
    <source>
        <dbReference type="SAM" id="Phobius"/>
    </source>
</evidence>
<dbReference type="Gramene" id="mRNA:HanXRQr2_Chr03g0137011">
    <property type="protein sequence ID" value="mRNA:HanXRQr2_Chr03g0137011"/>
    <property type="gene ID" value="HanXRQr2_Chr03g0137011"/>
</dbReference>
<dbReference type="Proteomes" id="UP000215914">
    <property type="component" value="Unassembled WGS sequence"/>
</dbReference>
<keyword evidence="3" id="KW-1185">Reference proteome</keyword>
<evidence type="ECO:0000313" key="2">
    <source>
        <dbReference type="EMBL" id="KAF5816687.1"/>
    </source>
</evidence>
<accession>A0A9K3JL75</accession>
<sequence length="53" mass="6156">MRDAMRAHHEGCASGAPHGIFIVVFYVFDFLCQFQAFHVFFMHVFDESDDEIS</sequence>
<proteinExistence type="predicted"/>
<protein>
    <submittedName>
        <fullName evidence="2">Uncharacterized protein</fullName>
    </submittedName>
</protein>
<dbReference type="EMBL" id="MNCJ02000318">
    <property type="protein sequence ID" value="KAF5816687.1"/>
    <property type="molecule type" value="Genomic_DNA"/>
</dbReference>
<evidence type="ECO:0000313" key="3">
    <source>
        <dbReference type="Proteomes" id="UP000215914"/>
    </source>
</evidence>
<organism evidence="2 3">
    <name type="scientific">Helianthus annuus</name>
    <name type="common">Common sunflower</name>
    <dbReference type="NCBI Taxonomy" id="4232"/>
    <lineage>
        <taxon>Eukaryota</taxon>
        <taxon>Viridiplantae</taxon>
        <taxon>Streptophyta</taxon>
        <taxon>Embryophyta</taxon>
        <taxon>Tracheophyta</taxon>
        <taxon>Spermatophyta</taxon>
        <taxon>Magnoliopsida</taxon>
        <taxon>eudicotyledons</taxon>
        <taxon>Gunneridae</taxon>
        <taxon>Pentapetalae</taxon>
        <taxon>asterids</taxon>
        <taxon>campanulids</taxon>
        <taxon>Asterales</taxon>
        <taxon>Asteraceae</taxon>
        <taxon>Asteroideae</taxon>
        <taxon>Heliantheae alliance</taxon>
        <taxon>Heliantheae</taxon>
        <taxon>Helianthus</taxon>
    </lineage>
</organism>
<dbReference type="AlphaFoldDB" id="A0A9K3JL75"/>